<evidence type="ECO:0000313" key="2">
    <source>
        <dbReference type="Proteomes" id="UP001596456"/>
    </source>
</evidence>
<dbReference type="Proteomes" id="UP001596456">
    <property type="component" value="Unassembled WGS sequence"/>
</dbReference>
<dbReference type="RefSeq" id="WP_377360893.1">
    <property type="nucleotide sequence ID" value="NZ_JBHTCM010000028.1"/>
</dbReference>
<name>A0ABW2L122_9PROT</name>
<accession>A0ABW2L122</accession>
<protein>
    <submittedName>
        <fullName evidence="1">Uncharacterized protein</fullName>
    </submittedName>
</protein>
<dbReference type="EMBL" id="JBHTCM010000028">
    <property type="protein sequence ID" value="MFC7335333.1"/>
    <property type="molecule type" value="Genomic_DNA"/>
</dbReference>
<evidence type="ECO:0000313" key="1">
    <source>
        <dbReference type="EMBL" id="MFC7335333.1"/>
    </source>
</evidence>
<sequence>MDGRTPGPALTGFALLAQAMGLAAAGRGETALDNPFVEEPGASAAWIDGWMRGQAGRSAPLSGRA</sequence>
<organism evidence="1 2">
    <name type="scientific">Rhodocista pekingensis</name>
    <dbReference type="NCBI Taxonomy" id="201185"/>
    <lineage>
        <taxon>Bacteria</taxon>
        <taxon>Pseudomonadati</taxon>
        <taxon>Pseudomonadota</taxon>
        <taxon>Alphaproteobacteria</taxon>
        <taxon>Rhodospirillales</taxon>
        <taxon>Azospirillaceae</taxon>
        <taxon>Rhodocista</taxon>
    </lineage>
</organism>
<keyword evidence="2" id="KW-1185">Reference proteome</keyword>
<comment type="caution">
    <text evidence="1">The sequence shown here is derived from an EMBL/GenBank/DDBJ whole genome shotgun (WGS) entry which is preliminary data.</text>
</comment>
<reference evidence="2" key="1">
    <citation type="journal article" date="2019" name="Int. J. Syst. Evol. Microbiol.">
        <title>The Global Catalogue of Microorganisms (GCM) 10K type strain sequencing project: providing services to taxonomists for standard genome sequencing and annotation.</title>
        <authorList>
            <consortium name="The Broad Institute Genomics Platform"/>
            <consortium name="The Broad Institute Genome Sequencing Center for Infectious Disease"/>
            <person name="Wu L."/>
            <person name="Ma J."/>
        </authorList>
    </citation>
    <scope>NUCLEOTIDE SEQUENCE [LARGE SCALE GENOMIC DNA]</scope>
    <source>
        <strain evidence="2">CGMCC 1.16275</strain>
    </source>
</reference>
<proteinExistence type="predicted"/>
<gene>
    <name evidence="1" type="ORF">ACFQPS_19350</name>
</gene>